<comment type="similarity">
    <text evidence="2">Belongs to the binding-protein-dependent transport system permease family. FecCD subfamily.</text>
</comment>
<feature type="transmembrane region" description="Helical" evidence="8">
    <location>
        <begin position="118"/>
        <end position="138"/>
    </location>
</feature>
<dbReference type="Proteomes" id="UP001249291">
    <property type="component" value="Unassembled WGS sequence"/>
</dbReference>
<dbReference type="CDD" id="cd06550">
    <property type="entry name" value="TM_ABC_iron-siderophores_like"/>
    <property type="match status" value="1"/>
</dbReference>
<evidence type="ECO:0000256" key="5">
    <source>
        <dbReference type="ARBA" id="ARBA00022692"/>
    </source>
</evidence>
<proteinExistence type="inferred from homology"/>
<reference evidence="9 10" key="1">
    <citation type="submission" date="2023-08" db="EMBL/GenBank/DDBJ databases">
        <title>Functional and genomic diversity of the sorghum phyllosphere microbiome.</title>
        <authorList>
            <person name="Shade A."/>
        </authorList>
    </citation>
    <scope>NUCLEOTIDE SEQUENCE [LARGE SCALE GENOMIC DNA]</scope>
    <source>
        <strain evidence="9 10">SORGH_AS_0445</strain>
    </source>
</reference>
<evidence type="ECO:0000256" key="8">
    <source>
        <dbReference type="SAM" id="Phobius"/>
    </source>
</evidence>
<dbReference type="PANTHER" id="PTHR30472">
    <property type="entry name" value="FERRIC ENTEROBACTIN TRANSPORT SYSTEM PERMEASE PROTEIN"/>
    <property type="match status" value="1"/>
</dbReference>
<feature type="transmembrane region" description="Helical" evidence="8">
    <location>
        <begin position="144"/>
        <end position="163"/>
    </location>
</feature>
<feature type="transmembrane region" description="Helical" evidence="8">
    <location>
        <begin position="88"/>
        <end position="106"/>
    </location>
</feature>
<dbReference type="EMBL" id="JAVIZQ010000001">
    <property type="protein sequence ID" value="MDR6141624.1"/>
    <property type="molecule type" value="Genomic_DNA"/>
</dbReference>
<evidence type="ECO:0000256" key="3">
    <source>
        <dbReference type="ARBA" id="ARBA00022448"/>
    </source>
</evidence>
<feature type="transmembrane region" description="Helical" evidence="8">
    <location>
        <begin position="301"/>
        <end position="324"/>
    </location>
</feature>
<evidence type="ECO:0000313" key="9">
    <source>
        <dbReference type="EMBL" id="MDR6141624.1"/>
    </source>
</evidence>
<evidence type="ECO:0000256" key="4">
    <source>
        <dbReference type="ARBA" id="ARBA00022475"/>
    </source>
</evidence>
<feature type="transmembrane region" description="Helical" evidence="8">
    <location>
        <begin position="330"/>
        <end position="349"/>
    </location>
</feature>
<dbReference type="PANTHER" id="PTHR30472:SF24">
    <property type="entry name" value="FERRIC ENTEROBACTIN TRANSPORT SYSTEM PERMEASE PROTEIN FEPG"/>
    <property type="match status" value="1"/>
</dbReference>
<comment type="subcellular location">
    <subcellularLocation>
        <location evidence="1">Cell membrane</location>
        <topology evidence="1">Multi-pass membrane protein</topology>
    </subcellularLocation>
</comment>
<keyword evidence="7 8" id="KW-0472">Membrane</keyword>
<dbReference type="SUPFAM" id="SSF81345">
    <property type="entry name" value="ABC transporter involved in vitamin B12 uptake, BtuC"/>
    <property type="match status" value="1"/>
</dbReference>
<keyword evidence="5 8" id="KW-0812">Transmembrane</keyword>
<evidence type="ECO:0000256" key="6">
    <source>
        <dbReference type="ARBA" id="ARBA00022989"/>
    </source>
</evidence>
<protein>
    <submittedName>
        <fullName evidence="9">Iron complex transport system permease protein</fullName>
    </submittedName>
</protein>
<evidence type="ECO:0000256" key="2">
    <source>
        <dbReference type="ARBA" id="ARBA00007935"/>
    </source>
</evidence>
<organism evidence="9 10">
    <name type="scientific">Microbacterium foliorum</name>
    <dbReference type="NCBI Taxonomy" id="104336"/>
    <lineage>
        <taxon>Bacteria</taxon>
        <taxon>Bacillati</taxon>
        <taxon>Actinomycetota</taxon>
        <taxon>Actinomycetes</taxon>
        <taxon>Micrococcales</taxon>
        <taxon>Microbacteriaceae</taxon>
        <taxon>Microbacterium</taxon>
    </lineage>
</organism>
<name>A0ABU1HNL1_9MICO</name>
<feature type="transmembrane region" description="Helical" evidence="8">
    <location>
        <begin position="261"/>
        <end position="289"/>
    </location>
</feature>
<evidence type="ECO:0000313" key="10">
    <source>
        <dbReference type="Proteomes" id="UP001249291"/>
    </source>
</evidence>
<keyword evidence="6 8" id="KW-1133">Transmembrane helix</keyword>
<dbReference type="Gene3D" id="1.10.3470.10">
    <property type="entry name" value="ABC transporter involved in vitamin B12 uptake, BtuC"/>
    <property type="match status" value="1"/>
</dbReference>
<gene>
    <name evidence="9" type="ORF">QE375_001178</name>
</gene>
<dbReference type="RefSeq" id="WP_309688758.1">
    <property type="nucleotide sequence ID" value="NZ_JAVIZQ010000001.1"/>
</dbReference>
<feature type="transmembrane region" description="Helical" evidence="8">
    <location>
        <begin position="29"/>
        <end position="52"/>
    </location>
</feature>
<accession>A0ABU1HNL1</accession>
<evidence type="ECO:0000256" key="7">
    <source>
        <dbReference type="ARBA" id="ARBA00023136"/>
    </source>
</evidence>
<evidence type="ECO:0000256" key="1">
    <source>
        <dbReference type="ARBA" id="ARBA00004651"/>
    </source>
</evidence>
<dbReference type="InterPro" id="IPR037294">
    <property type="entry name" value="ABC_BtuC-like"/>
</dbReference>
<comment type="caution">
    <text evidence="9">The sequence shown here is derived from an EMBL/GenBank/DDBJ whole genome shotgun (WGS) entry which is preliminary data.</text>
</comment>
<keyword evidence="10" id="KW-1185">Reference proteome</keyword>
<keyword evidence="3" id="KW-0813">Transport</keyword>
<keyword evidence="4" id="KW-1003">Cell membrane</keyword>
<feature type="transmembrane region" description="Helical" evidence="8">
    <location>
        <begin position="170"/>
        <end position="190"/>
    </location>
</feature>
<dbReference type="InterPro" id="IPR000522">
    <property type="entry name" value="ABC_transptr_permease_BtuC"/>
</dbReference>
<sequence length="355" mass="36326">MTGLLTSSVAVDAGRRVFTPRTPVFSRRIGVRATIVTVSALLAAAAVGVFALTLGDVTFSPGEVLVTLLGMGEPRAELVIVEWRLPRVVAALVFGVALGVGGAIFQSLTRNPLGSPDVIGFDAGAYTGALLVITTMGISVASTAAAALAGGATTAVLVYLLAFRRGFTGFRLIIVGIGVASMLASVNTWIILNADLRIAMLSSAWGAGSLNVITAEQVAIAACVIVPIGVAVSLLADRMHLLELGDDTASALGVRTGRTRLMLIILGVCLTAAVTAMAGPIAFISLAALQVARRLTGSASVTLSASAAVGALLLISSDVLAQRLFAPTQIPVGIVTVCLGGVYLIWLLIQEARRR</sequence>
<feature type="transmembrane region" description="Helical" evidence="8">
    <location>
        <begin position="218"/>
        <end position="236"/>
    </location>
</feature>
<dbReference type="Pfam" id="PF01032">
    <property type="entry name" value="FecCD"/>
    <property type="match status" value="1"/>
</dbReference>